<dbReference type="Pfam" id="PF02992">
    <property type="entry name" value="Transposase_21"/>
    <property type="match status" value="1"/>
</dbReference>
<name>A0A5A7VM26_CUCMM</name>
<dbReference type="PANTHER" id="PTHR10775:SF185">
    <property type="entry name" value="OS08G0208400 PROTEIN"/>
    <property type="match status" value="1"/>
</dbReference>
<dbReference type="Proteomes" id="UP000321393">
    <property type="component" value="Unassembled WGS sequence"/>
</dbReference>
<dbReference type="PANTHER" id="PTHR10775">
    <property type="entry name" value="OS08G0208400 PROTEIN"/>
    <property type="match status" value="1"/>
</dbReference>
<dbReference type="InterPro" id="IPR004242">
    <property type="entry name" value="Transposase_21"/>
</dbReference>
<proteinExistence type="predicted"/>
<evidence type="ECO:0000313" key="3">
    <source>
        <dbReference type="Proteomes" id="UP000321393"/>
    </source>
</evidence>
<dbReference type="EMBL" id="SSTD01016371">
    <property type="protein sequence ID" value="TYK00915.1"/>
    <property type="molecule type" value="Genomic_DNA"/>
</dbReference>
<evidence type="ECO:0000313" key="1">
    <source>
        <dbReference type="EMBL" id="KAA0066369.1"/>
    </source>
</evidence>
<evidence type="ECO:0000313" key="2">
    <source>
        <dbReference type="EMBL" id="TYK00915.1"/>
    </source>
</evidence>
<sequence>MHVKVLNGWSNKFFNMLVELLRVTFSMCSSIVPSSFYEAKRKLRDLGLGYKNIHAYDVLRHPADVEGWKHFDCEFSDFAFDPWNVHLGMRTYDSLTGQFFQLHVVLLWMVNDFSTYGNLSRWSAKGYQTCPICMSERSSFGIRGRIAFMGHRCYLPENHVCRRSRLHDGKVECRPHPMVMNGHEIL</sequence>
<accession>A0A5A7VM26</accession>
<reference evidence="3 4" key="1">
    <citation type="submission" date="2019-08" db="EMBL/GenBank/DDBJ databases">
        <title>Draft genome sequences of two oriental melons (Cucumis melo L. var makuwa).</title>
        <authorList>
            <person name="Kwon S.-Y."/>
        </authorList>
    </citation>
    <scope>NUCLEOTIDE SEQUENCE [LARGE SCALE GENOMIC DNA]</scope>
    <source>
        <strain evidence="4">cv. Chang Bougi</strain>
        <strain evidence="3">cv. SW 3</strain>
        <tissue evidence="1">Leaf</tissue>
    </source>
</reference>
<protein>
    <submittedName>
        <fullName evidence="1">Uncharacterized protein</fullName>
    </submittedName>
</protein>
<dbReference type="AlphaFoldDB" id="A0A5A7VM26"/>
<dbReference type="EMBL" id="SSTE01000903">
    <property type="protein sequence ID" value="KAA0066369.1"/>
    <property type="molecule type" value="Genomic_DNA"/>
</dbReference>
<comment type="caution">
    <text evidence="1">The sequence shown here is derived from an EMBL/GenBank/DDBJ whole genome shotgun (WGS) entry which is preliminary data.</text>
</comment>
<dbReference type="Proteomes" id="UP000321947">
    <property type="component" value="Unassembled WGS sequence"/>
</dbReference>
<organism evidence="1 3">
    <name type="scientific">Cucumis melo var. makuwa</name>
    <name type="common">Oriental melon</name>
    <dbReference type="NCBI Taxonomy" id="1194695"/>
    <lineage>
        <taxon>Eukaryota</taxon>
        <taxon>Viridiplantae</taxon>
        <taxon>Streptophyta</taxon>
        <taxon>Embryophyta</taxon>
        <taxon>Tracheophyta</taxon>
        <taxon>Spermatophyta</taxon>
        <taxon>Magnoliopsida</taxon>
        <taxon>eudicotyledons</taxon>
        <taxon>Gunneridae</taxon>
        <taxon>Pentapetalae</taxon>
        <taxon>rosids</taxon>
        <taxon>fabids</taxon>
        <taxon>Cucurbitales</taxon>
        <taxon>Cucurbitaceae</taxon>
        <taxon>Benincaseae</taxon>
        <taxon>Cucumis</taxon>
    </lineage>
</organism>
<evidence type="ECO:0000313" key="4">
    <source>
        <dbReference type="Proteomes" id="UP000321947"/>
    </source>
</evidence>
<gene>
    <name evidence="2" type="ORF">E5676_scaffold602G00810</name>
    <name evidence="1" type="ORF">E6C27_scaffold21G004390</name>
</gene>